<evidence type="ECO:0000256" key="2">
    <source>
        <dbReference type="ARBA" id="ARBA00006485"/>
    </source>
</evidence>
<dbReference type="InterPro" id="IPR050108">
    <property type="entry name" value="CDK"/>
</dbReference>
<evidence type="ECO:0000256" key="15">
    <source>
        <dbReference type="PROSITE-ProRule" id="PRU10141"/>
    </source>
</evidence>
<dbReference type="PROSITE" id="PS00108">
    <property type="entry name" value="PROTEIN_KINASE_ST"/>
    <property type="match status" value="1"/>
</dbReference>
<accession>A0A6P8J862</accession>
<evidence type="ECO:0000256" key="1">
    <source>
        <dbReference type="ARBA" id="ARBA00004496"/>
    </source>
</evidence>
<dbReference type="OrthoDB" id="1732493at2759"/>
<dbReference type="Gene3D" id="3.30.200.20">
    <property type="entry name" value="Phosphorylase Kinase, domain 1"/>
    <property type="match status" value="1"/>
</dbReference>
<dbReference type="InterPro" id="IPR011009">
    <property type="entry name" value="Kinase-like_dom_sf"/>
</dbReference>
<evidence type="ECO:0000256" key="6">
    <source>
        <dbReference type="ARBA" id="ARBA00022553"/>
    </source>
</evidence>
<comment type="catalytic activity">
    <reaction evidence="13">
        <text>L-threonyl-[protein] + ATP = O-phospho-L-threonyl-[protein] + ADP + H(+)</text>
        <dbReference type="Rhea" id="RHEA:46608"/>
        <dbReference type="Rhea" id="RHEA-COMP:11060"/>
        <dbReference type="Rhea" id="RHEA-COMP:11605"/>
        <dbReference type="ChEBI" id="CHEBI:15378"/>
        <dbReference type="ChEBI" id="CHEBI:30013"/>
        <dbReference type="ChEBI" id="CHEBI:30616"/>
        <dbReference type="ChEBI" id="CHEBI:61977"/>
        <dbReference type="ChEBI" id="CHEBI:456216"/>
        <dbReference type="EC" id="2.7.11.22"/>
    </reaction>
</comment>
<keyword evidence="4" id="KW-0963">Cytoplasm</keyword>
<evidence type="ECO:0000256" key="14">
    <source>
        <dbReference type="ARBA" id="ARBA00048367"/>
    </source>
</evidence>
<dbReference type="GO" id="GO:0010389">
    <property type="term" value="P:regulation of G2/M transition of mitotic cell cycle"/>
    <property type="evidence" value="ECO:0007669"/>
    <property type="project" value="TreeGrafter"/>
</dbReference>
<dbReference type="RefSeq" id="XP_031573978.1">
    <property type="nucleotide sequence ID" value="XM_031718118.1"/>
</dbReference>
<keyword evidence="6" id="KW-0597">Phosphoprotein</keyword>
<keyword evidence="12" id="KW-0131">Cell cycle</keyword>
<evidence type="ECO:0000259" key="17">
    <source>
        <dbReference type="PROSITE" id="PS50011"/>
    </source>
</evidence>
<dbReference type="PROSITE" id="PS50011">
    <property type="entry name" value="PROTEIN_KINASE_DOM"/>
    <property type="match status" value="1"/>
</dbReference>
<dbReference type="GO" id="GO:0030332">
    <property type="term" value="F:cyclin binding"/>
    <property type="evidence" value="ECO:0007669"/>
    <property type="project" value="TreeGrafter"/>
</dbReference>
<keyword evidence="18" id="KW-1185">Reference proteome</keyword>
<keyword evidence="9 15" id="KW-0547">Nucleotide-binding</keyword>
<dbReference type="CDD" id="cd07838">
    <property type="entry name" value="STKc_CDK4_6_like"/>
    <property type="match status" value="1"/>
</dbReference>
<evidence type="ECO:0000256" key="16">
    <source>
        <dbReference type="RuleBase" id="RU000304"/>
    </source>
</evidence>
<evidence type="ECO:0000256" key="11">
    <source>
        <dbReference type="ARBA" id="ARBA00022840"/>
    </source>
</evidence>
<dbReference type="GO" id="GO:0005737">
    <property type="term" value="C:cytoplasm"/>
    <property type="evidence" value="ECO:0007669"/>
    <property type="project" value="UniProtKB-SubCell"/>
</dbReference>
<dbReference type="AlphaFoldDB" id="A0A6P8J862"/>
<dbReference type="PANTHER" id="PTHR24056:SF472">
    <property type="entry name" value="CYCLIN-DEPENDENT KINASE 4, ISOFORM A"/>
    <property type="match status" value="1"/>
</dbReference>
<dbReference type="FunFam" id="1.10.510.10:FF:000205">
    <property type="entry name" value="Cyclin-dependent kinase 6"/>
    <property type="match status" value="1"/>
</dbReference>
<dbReference type="GO" id="GO:0000307">
    <property type="term" value="C:cyclin-dependent protein kinase holoenzyme complex"/>
    <property type="evidence" value="ECO:0007669"/>
    <property type="project" value="TreeGrafter"/>
</dbReference>
<keyword evidence="8" id="KW-0808">Transferase</keyword>
<dbReference type="GO" id="GO:0004693">
    <property type="term" value="F:cyclin-dependent protein serine/threonine kinase activity"/>
    <property type="evidence" value="ECO:0007669"/>
    <property type="project" value="UniProtKB-EC"/>
</dbReference>
<dbReference type="PANTHER" id="PTHR24056">
    <property type="entry name" value="CELL DIVISION PROTEIN KINASE"/>
    <property type="match status" value="1"/>
</dbReference>
<dbReference type="GO" id="GO:0007165">
    <property type="term" value="P:signal transduction"/>
    <property type="evidence" value="ECO:0007669"/>
    <property type="project" value="TreeGrafter"/>
</dbReference>
<dbReference type="GO" id="GO:0000082">
    <property type="term" value="P:G1/S transition of mitotic cell cycle"/>
    <property type="evidence" value="ECO:0007669"/>
    <property type="project" value="TreeGrafter"/>
</dbReference>
<evidence type="ECO:0000256" key="7">
    <source>
        <dbReference type="ARBA" id="ARBA00022618"/>
    </source>
</evidence>
<gene>
    <name evidence="19" type="primary">LOC116307802</name>
</gene>
<dbReference type="InterPro" id="IPR008271">
    <property type="entry name" value="Ser/Thr_kinase_AS"/>
</dbReference>
<reference evidence="19" key="1">
    <citation type="submission" date="2025-08" db="UniProtKB">
        <authorList>
            <consortium name="RefSeq"/>
        </authorList>
    </citation>
    <scope>IDENTIFICATION</scope>
    <source>
        <tissue evidence="19">Tentacle</tissue>
    </source>
</reference>
<feature type="domain" description="Protein kinase" evidence="17">
    <location>
        <begin position="5"/>
        <end position="293"/>
    </location>
</feature>
<evidence type="ECO:0000256" key="13">
    <source>
        <dbReference type="ARBA" id="ARBA00047811"/>
    </source>
</evidence>
<dbReference type="Gene3D" id="1.10.510.10">
    <property type="entry name" value="Transferase(Phosphotransferase) domain 1"/>
    <property type="match status" value="1"/>
</dbReference>
<evidence type="ECO:0000256" key="5">
    <source>
        <dbReference type="ARBA" id="ARBA00022527"/>
    </source>
</evidence>
<comment type="subcellular location">
    <subcellularLocation>
        <location evidence="1">Cytoplasm</location>
    </subcellularLocation>
</comment>
<keyword evidence="10" id="KW-0418">Kinase</keyword>
<dbReference type="EC" id="2.7.11.22" evidence="3"/>
<dbReference type="KEGG" id="aten:116307802"/>
<dbReference type="Proteomes" id="UP000515163">
    <property type="component" value="Unplaced"/>
</dbReference>
<keyword evidence="7" id="KW-0132">Cell division</keyword>
<name>A0A6P8J862_ACTTE</name>
<dbReference type="InParanoid" id="A0A6P8J862"/>
<dbReference type="FunCoup" id="A0A6P8J862">
    <property type="interactions" value="1568"/>
</dbReference>
<dbReference type="FunFam" id="3.30.200.20:FF:000124">
    <property type="entry name" value="Cyclin-dependent kinase 4"/>
    <property type="match status" value="1"/>
</dbReference>
<dbReference type="GO" id="GO:0005524">
    <property type="term" value="F:ATP binding"/>
    <property type="evidence" value="ECO:0007669"/>
    <property type="project" value="UniProtKB-UniRule"/>
</dbReference>
<dbReference type="GO" id="GO:0051301">
    <property type="term" value="P:cell division"/>
    <property type="evidence" value="ECO:0007669"/>
    <property type="project" value="UniProtKB-KW"/>
</dbReference>
<evidence type="ECO:0000256" key="9">
    <source>
        <dbReference type="ARBA" id="ARBA00022741"/>
    </source>
</evidence>
<dbReference type="SUPFAM" id="SSF56112">
    <property type="entry name" value="Protein kinase-like (PK-like)"/>
    <property type="match status" value="1"/>
</dbReference>
<dbReference type="InterPro" id="IPR017441">
    <property type="entry name" value="Protein_kinase_ATP_BS"/>
</dbReference>
<keyword evidence="5 16" id="KW-0723">Serine/threonine-protein kinase</keyword>
<evidence type="ECO:0000313" key="19">
    <source>
        <dbReference type="RefSeq" id="XP_031573978.1"/>
    </source>
</evidence>
<evidence type="ECO:0000256" key="10">
    <source>
        <dbReference type="ARBA" id="ARBA00022777"/>
    </source>
</evidence>
<sequence length="313" mass="35565">MATKYEEVAEIGTGAFGTVYKARDLLNDGQFVALKRVRIINTEDGIPLSTIREIALLKQIDHCAHPNVVRLLDIFHIPMVLLKETHLNLVFEHVEQDLAAYIDECPSPGISEWKAKDISYQLLNGVDFLHTHRIVHRDLKPQNILITKEGQVKIADFGLARVYKDAMALTSVVVTLWYRAPEVLLQSSYATAVDIWSVACIMAELYNRTPLFEGKSEMNQLVKIFSVIGLPPQADWPQGVSIPWLSFHKYTPEPLENLIPEMCPEGFDLMKKMLVFNSKSRPTACESMQHPYFQELQENDKENSQSNSNTKSH</sequence>
<dbReference type="PROSITE" id="PS00107">
    <property type="entry name" value="PROTEIN_KINASE_ATP"/>
    <property type="match status" value="1"/>
</dbReference>
<dbReference type="GO" id="GO:0010468">
    <property type="term" value="P:regulation of gene expression"/>
    <property type="evidence" value="ECO:0007669"/>
    <property type="project" value="TreeGrafter"/>
</dbReference>
<evidence type="ECO:0000313" key="18">
    <source>
        <dbReference type="Proteomes" id="UP000515163"/>
    </source>
</evidence>
<evidence type="ECO:0000256" key="4">
    <source>
        <dbReference type="ARBA" id="ARBA00022490"/>
    </source>
</evidence>
<protein>
    <recommendedName>
        <fullName evidence="3">cyclin-dependent kinase</fullName>
        <ecNumber evidence="3">2.7.11.22</ecNumber>
    </recommendedName>
</protein>
<comment type="catalytic activity">
    <reaction evidence="14">
        <text>L-seryl-[protein] + ATP = O-phospho-L-seryl-[protein] + ADP + H(+)</text>
        <dbReference type="Rhea" id="RHEA:17989"/>
        <dbReference type="Rhea" id="RHEA-COMP:9863"/>
        <dbReference type="Rhea" id="RHEA-COMP:11604"/>
        <dbReference type="ChEBI" id="CHEBI:15378"/>
        <dbReference type="ChEBI" id="CHEBI:29999"/>
        <dbReference type="ChEBI" id="CHEBI:30616"/>
        <dbReference type="ChEBI" id="CHEBI:83421"/>
        <dbReference type="ChEBI" id="CHEBI:456216"/>
        <dbReference type="EC" id="2.7.11.22"/>
    </reaction>
</comment>
<dbReference type="InterPro" id="IPR000719">
    <property type="entry name" value="Prot_kinase_dom"/>
</dbReference>
<dbReference type="GeneID" id="116307802"/>
<evidence type="ECO:0000256" key="8">
    <source>
        <dbReference type="ARBA" id="ARBA00022679"/>
    </source>
</evidence>
<keyword evidence="11 15" id="KW-0067">ATP-binding</keyword>
<dbReference type="SMART" id="SM00220">
    <property type="entry name" value="S_TKc"/>
    <property type="match status" value="1"/>
</dbReference>
<feature type="binding site" evidence="15">
    <location>
        <position position="35"/>
    </location>
    <ligand>
        <name>ATP</name>
        <dbReference type="ChEBI" id="CHEBI:30616"/>
    </ligand>
</feature>
<organism evidence="18 19">
    <name type="scientific">Actinia tenebrosa</name>
    <name type="common">Australian red waratah sea anemone</name>
    <dbReference type="NCBI Taxonomy" id="6105"/>
    <lineage>
        <taxon>Eukaryota</taxon>
        <taxon>Metazoa</taxon>
        <taxon>Cnidaria</taxon>
        <taxon>Anthozoa</taxon>
        <taxon>Hexacorallia</taxon>
        <taxon>Actiniaria</taxon>
        <taxon>Actiniidae</taxon>
        <taxon>Actinia</taxon>
    </lineage>
</organism>
<evidence type="ECO:0000256" key="3">
    <source>
        <dbReference type="ARBA" id="ARBA00012425"/>
    </source>
</evidence>
<dbReference type="Pfam" id="PF00069">
    <property type="entry name" value="Pkinase"/>
    <property type="match status" value="1"/>
</dbReference>
<evidence type="ECO:0000256" key="12">
    <source>
        <dbReference type="ARBA" id="ARBA00023306"/>
    </source>
</evidence>
<proteinExistence type="inferred from homology"/>
<comment type="similarity">
    <text evidence="2">Belongs to the protein kinase superfamily. CMGC Ser/Thr protein kinase family. CDC2/CDKX subfamily.</text>
</comment>
<dbReference type="GO" id="GO:0005634">
    <property type="term" value="C:nucleus"/>
    <property type="evidence" value="ECO:0007669"/>
    <property type="project" value="TreeGrafter"/>
</dbReference>